<feature type="transmembrane region" description="Helical" evidence="2">
    <location>
        <begin position="106"/>
        <end position="122"/>
    </location>
</feature>
<dbReference type="Pfam" id="PF24008">
    <property type="entry name" value="DUF7322"/>
    <property type="match status" value="1"/>
</dbReference>
<feature type="compositionally biased region" description="Acidic residues" evidence="1">
    <location>
        <begin position="9"/>
        <end position="20"/>
    </location>
</feature>
<dbReference type="InterPro" id="IPR055746">
    <property type="entry name" value="DUF7322"/>
</dbReference>
<organism evidence="4 5">
    <name type="scientific">Haloterrigena salina JCM 13891</name>
    <dbReference type="NCBI Taxonomy" id="1227488"/>
    <lineage>
        <taxon>Archaea</taxon>
        <taxon>Methanobacteriati</taxon>
        <taxon>Methanobacteriota</taxon>
        <taxon>Stenosarchaea group</taxon>
        <taxon>Halobacteria</taxon>
        <taxon>Halobacteriales</taxon>
        <taxon>Natrialbaceae</taxon>
        <taxon>Haloterrigena</taxon>
    </lineage>
</organism>
<feature type="domain" description="DUF7322" evidence="3">
    <location>
        <begin position="67"/>
        <end position="126"/>
    </location>
</feature>
<feature type="compositionally biased region" description="Acidic residues" evidence="1">
    <location>
        <begin position="47"/>
        <end position="68"/>
    </location>
</feature>
<feature type="region of interest" description="Disordered" evidence="1">
    <location>
        <begin position="1"/>
        <end position="68"/>
    </location>
</feature>
<evidence type="ECO:0000313" key="5">
    <source>
        <dbReference type="Proteomes" id="UP000011657"/>
    </source>
</evidence>
<dbReference type="OrthoDB" id="188302at2157"/>
<evidence type="ECO:0000256" key="2">
    <source>
        <dbReference type="SAM" id="Phobius"/>
    </source>
</evidence>
<dbReference type="STRING" id="1227488.C477_22500"/>
<feature type="compositionally biased region" description="Polar residues" evidence="1">
    <location>
        <begin position="25"/>
        <end position="34"/>
    </location>
</feature>
<accession>M0BUC4</accession>
<proteinExistence type="predicted"/>
<dbReference type="EMBL" id="AOIS01000067">
    <property type="protein sequence ID" value="ELZ13274.1"/>
    <property type="molecule type" value="Genomic_DNA"/>
</dbReference>
<feature type="transmembrane region" description="Helical" evidence="2">
    <location>
        <begin position="77"/>
        <end position="100"/>
    </location>
</feature>
<keyword evidence="2" id="KW-0472">Membrane</keyword>
<keyword evidence="2" id="KW-0812">Transmembrane</keyword>
<evidence type="ECO:0000256" key="1">
    <source>
        <dbReference type="SAM" id="MobiDB-lite"/>
    </source>
</evidence>
<dbReference type="Proteomes" id="UP000011657">
    <property type="component" value="Unassembled WGS sequence"/>
</dbReference>
<dbReference type="PATRIC" id="fig|1227488.3.peg.4529"/>
<keyword evidence="5" id="KW-1185">Reference proteome</keyword>
<sequence length="160" mass="17672">MGSDRPDDERDEYDPEEEFRDPESDSLTIPQVSSEDAGGGFWSDIREDFESEEPAEPAEPEVSTDETDVPTELRETFWAMVLFVNGAVLTYALAALFLVFEGATRTAGILFVIGLACTVFTARRYRHYQRYVDANDDDEPGPDASSDAGVATAPETNDDT</sequence>
<evidence type="ECO:0000313" key="4">
    <source>
        <dbReference type="EMBL" id="ELZ13274.1"/>
    </source>
</evidence>
<dbReference type="RefSeq" id="WP_008896750.1">
    <property type="nucleotide sequence ID" value="NZ_AOIS01000067.1"/>
</dbReference>
<keyword evidence="2" id="KW-1133">Transmembrane helix</keyword>
<evidence type="ECO:0000259" key="3">
    <source>
        <dbReference type="Pfam" id="PF24008"/>
    </source>
</evidence>
<gene>
    <name evidence="4" type="ORF">C477_22500</name>
</gene>
<name>M0BUC4_9EURY</name>
<comment type="caution">
    <text evidence="4">The sequence shown here is derived from an EMBL/GenBank/DDBJ whole genome shotgun (WGS) entry which is preliminary data.</text>
</comment>
<dbReference type="eggNOG" id="arCOG06289">
    <property type="taxonomic scope" value="Archaea"/>
</dbReference>
<feature type="region of interest" description="Disordered" evidence="1">
    <location>
        <begin position="133"/>
        <end position="160"/>
    </location>
</feature>
<dbReference type="AlphaFoldDB" id="M0BUC4"/>
<reference evidence="4 5" key="1">
    <citation type="journal article" date="2014" name="PLoS Genet.">
        <title>Phylogenetically driven sequencing of extremely halophilic archaea reveals strategies for static and dynamic osmo-response.</title>
        <authorList>
            <person name="Becker E.A."/>
            <person name="Seitzer P.M."/>
            <person name="Tritt A."/>
            <person name="Larsen D."/>
            <person name="Krusor M."/>
            <person name="Yao A.I."/>
            <person name="Wu D."/>
            <person name="Madern D."/>
            <person name="Eisen J.A."/>
            <person name="Darling A.E."/>
            <person name="Facciotti M.T."/>
        </authorList>
    </citation>
    <scope>NUCLEOTIDE SEQUENCE [LARGE SCALE GENOMIC DNA]</scope>
    <source>
        <strain evidence="4 5">JCM 13891</strain>
    </source>
</reference>
<protein>
    <recommendedName>
        <fullName evidence="3">DUF7322 domain-containing protein</fullName>
    </recommendedName>
</protein>